<dbReference type="AlphaFoldDB" id="R4XMT4"/>
<evidence type="ECO:0000313" key="2">
    <source>
        <dbReference type="Proteomes" id="UP000013776"/>
    </source>
</evidence>
<sequence>MSPKSAFIPEKKRTEAFVALANSVTEPETLKERSQKASSALQSYQKILTAMDAKLSEPLTSEEKTQLEKAQDETNDVALTLKEIAKVTKDPAHTANAVMDSAYTAFMDARKAEIEAGHAVETACPQDID</sequence>
<evidence type="ECO:0000313" key="1">
    <source>
        <dbReference type="EMBL" id="CCG84609.1"/>
    </source>
</evidence>
<dbReference type="EMBL" id="CAHR02000272">
    <property type="protein sequence ID" value="CCG84609.1"/>
    <property type="molecule type" value="Genomic_DNA"/>
</dbReference>
<dbReference type="Proteomes" id="UP000013776">
    <property type="component" value="Unassembled WGS sequence"/>
</dbReference>
<comment type="caution">
    <text evidence="1">The sequence shown here is derived from an EMBL/GenBank/DDBJ whole genome shotgun (WGS) entry which is preliminary data.</text>
</comment>
<gene>
    <name evidence="1" type="ORF">TAPDE_005097</name>
</gene>
<proteinExistence type="predicted"/>
<keyword evidence="2" id="KW-1185">Reference proteome</keyword>
<protein>
    <submittedName>
        <fullName evidence="1">Uncharacterized protein</fullName>
    </submittedName>
</protein>
<name>R4XMT4_TAPDE</name>
<dbReference type="VEuPathDB" id="FungiDB:TAPDE_005097"/>
<organism evidence="1 2">
    <name type="scientific">Taphrina deformans (strain PYCC 5710 / ATCC 11124 / CBS 356.35 / IMI 108563 / JCM 9778 / NBRC 8474)</name>
    <name type="common">Peach leaf curl fungus</name>
    <name type="synonym">Lalaria deformans</name>
    <dbReference type="NCBI Taxonomy" id="1097556"/>
    <lineage>
        <taxon>Eukaryota</taxon>
        <taxon>Fungi</taxon>
        <taxon>Dikarya</taxon>
        <taxon>Ascomycota</taxon>
        <taxon>Taphrinomycotina</taxon>
        <taxon>Taphrinomycetes</taxon>
        <taxon>Taphrinales</taxon>
        <taxon>Taphrinaceae</taxon>
        <taxon>Taphrina</taxon>
    </lineage>
</organism>
<accession>R4XMT4</accession>
<reference evidence="1 2" key="1">
    <citation type="journal article" date="2013" name="MBio">
        <title>Genome sequencing of the plant pathogen Taphrina deformans, the causal agent of peach leaf curl.</title>
        <authorList>
            <person name="Cisse O.H."/>
            <person name="Almeida J.M.G.C.F."/>
            <person name="Fonseca A."/>
            <person name="Kumar A.A."/>
            <person name="Salojaervi J."/>
            <person name="Overmyer K."/>
            <person name="Hauser P.M."/>
            <person name="Pagni M."/>
        </authorList>
    </citation>
    <scope>NUCLEOTIDE SEQUENCE [LARGE SCALE GENOMIC DNA]</scope>
    <source>
        <strain evidence="2">PYCC 5710 / ATCC 11124 / CBS 356.35 / IMI 108563 / JCM 9778 / NBRC 8474</strain>
    </source>
</reference>